<organism evidence="1 2">
    <name type="scientific">Bursaphelenchus okinawaensis</name>
    <dbReference type="NCBI Taxonomy" id="465554"/>
    <lineage>
        <taxon>Eukaryota</taxon>
        <taxon>Metazoa</taxon>
        <taxon>Ecdysozoa</taxon>
        <taxon>Nematoda</taxon>
        <taxon>Chromadorea</taxon>
        <taxon>Rhabditida</taxon>
        <taxon>Tylenchina</taxon>
        <taxon>Tylenchomorpha</taxon>
        <taxon>Aphelenchoidea</taxon>
        <taxon>Aphelenchoididae</taxon>
        <taxon>Bursaphelenchus</taxon>
    </lineage>
</organism>
<dbReference type="OrthoDB" id="432528at2759"/>
<dbReference type="Pfam" id="PF07646">
    <property type="entry name" value="Kelch_2"/>
    <property type="match status" value="1"/>
</dbReference>
<dbReference type="InterPro" id="IPR052637">
    <property type="entry name" value="KLHDC3-like"/>
</dbReference>
<dbReference type="EMBL" id="CAJFCW020000005">
    <property type="protein sequence ID" value="CAG9116842.1"/>
    <property type="molecule type" value="Genomic_DNA"/>
</dbReference>
<dbReference type="AlphaFoldDB" id="A0A811L548"/>
<dbReference type="EMBL" id="CAJFDH010000005">
    <property type="protein sequence ID" value="CAD5222807.1"/>
    <property type="molecule type" value="Genomic_DNA"/>
</dbReference>
<keyword evidence="2" id="KW-1185">Reference proteome</keyword>
<comment type="caution">
    <text evidence="1">The sequence shown here is derived from an EMBL/GenBank/DDBJ whole genome shotgun (WGS) entry which is preliminary data.</text>
</comment>
<dbReference type="InterPro" id="IPR015915">
    <property type="entry name" value="Kelch-typ_b-propeller"/>
</dbReference>
<dbReference type="PANTHER" id="PTHR46461:SF1">
    <property type="entry name" value="KELCH DOMAIN-CONTAINING PROTEIN 3"/>
    <property type="match status" value="1"/>
</dbReference>
<gene>
    <name evidence="1" type="ORF">BOKJ2_LOCUS9828</name>
</gene>
<dbReference type="Proteomes" id="UP000614601">
    <property type="component" value="Unassembled WGS sequence"/>
</dbReference>
<dbReference type="InterPro" id="IPR011498">
    <property type="entry name" value="Kelch_2"/>
</dbReference>
<reference evidence="1" key="1">
    <citation type="submission" date="2020-09" db="EMBL/GenBank/DDBJ databases">
        <authorList>
            <person name="Kikuchi T."/>
        </authorList>
    </citation>
    <scope>NUCLEOTIDE SEQUENCE</scope>
    <source>
        <strain evidence="1">SH1</strain>
    </source>
</reference>
<evidence type="ECO:0000313" key="2">
    <source>
        <dbReference type="Proteomes" id="UP000614601"/>
    </source>
</evidence>
<protein>
    <recommendedName>
        <fullName evidence="3">Kelch domain-containing protein</fullName>
    </recommendedName>
</protein>
<evidence type="ECO:0008006" key="3">
    <source>
        <dbReference type="Google" id="ProtNLM"/>
    </source>
</evidence>
<dbReference type="SUPFAM" id="SSF117281">
    <property type="entry name" value="Kelch motif"/>
    <property type="match status" value="2"/>
</dbReference>
<dbReference type="Proteomes" id="UP000783686">
    <property type="component" value="Unassembled WGS sequence"/>
</dbReference>
<sequence length="433" mass="50397">MRWTISVDGGPKRVNHAACAIGNKIYSFGGYCSGENPSRTAPLDVHMFDPETMKWTRLFGEEPDLRVPHKSVSSESSVFEEEVDWDHDMSYEDDETQDDYDWRYNPLSDEINAEFDVVNTFKELPFMRYGHTVVCYNGKGYIWGGRNDEHGASQRLYEYDPEENNFHPVDSVNEAPPARDGHTAVVHGHEMIIFGGFEEDNQRFSQECYSYNFLSREWKLLKTKNTPPQYRDFHAACVMDNKMYVFGGRCDERGQYHSNADYYDDVLRYLDLETLEWIQPEVKGELPMGRRSNAMWTHNGMLYMFGGYNSRVDQHYGDLRRFDPKTGEWHKLLFPGLRPTPRRRHCSVMVDDKLYLFGGTMPHPNKKNGGLLDLGDLYVLEYGNVLTSICFDSLAWNGYMDLMLEHLPTTVIESLRPNLTDKRYQNMTPNNPY</sequence>
<dbReference type="PANTHER" id="PTHR46461">
    <property type="entry name" value="KELCH DOMAIN-CONTAINING PROTEIN 3"/>
    <property type="match status" value="1"/>
</dbReference>
<evidence type="ECO:0000313" key="1">
    <source>
        <dbReference type="EMBL" id="CAD5222807.1"/>
    </source>
</evidence>
<dbReference type="GO" id="GO:0005737">
    <property type="term" value="C:cytoplasm"/>
    <property type="evidence" value="ECO:0007669"/>
    <property type="project" value="TreeGrafter"/>
</dbReference>
<dbReference type="GO" id="GO:0003682">
    <property type="term" value="F:chromatin binding"/>
    <property type="evidence" value="ECO:0007669"/>
    <property type="project" value="InterPro"/>
</dbReference>
<dbReference type="Pfam" id="PF24681">
    <property type="entry name" value="Kelch_KLHDC2_KLHL20_DRC7"/>
    <property type="match status" value="1"/>
</dbReference>
<name>A0A811L548_9BILA</name>
<dbReference type="Gene3D" id="2.120.10.80">
    <property type="entry name" value="Kelch-type beta propeller"/>
    <property type="match status" value="3"/>
</dbReference>
<proteinExistence type="predicted"/>
<accession>A0A811L548</accession>